<evidence type="ECO:0000256" key="2">
    <source>
        <dbReference type="SAM" id="Phobius"/>
    </source>
</evidence>
<organism evidence="4 5">
    <name type="scientific">Nocardiopsis composta</name>
    <dbReference type="NCBI Taxonomy" id="157465"/>
    <lineage>
        <taxon>Bacteria</taxon>
        <taxon>Bacillati</taxon>
        <taxon>Actinomycetota</taxon>
        <taxon>Actinomycetes</taxon>
        <taxon>Streptosporangiales</taxon>
        <taxon>Nocardiopsidaceae</taxon>
        <taxon>Nocardiopsis</taxon>
    </lineage>
</organism>
<dbReference type="PANTHER" id="PTHR45138:SF9">
    <property type="entry name" value="DIGUANYLATE CYCLASE DGCM-RELATED"/>
    <property type="match status" value="1"/>
</dbReference>
<comment type="caution">
    <text evidence="4">The sequence shown here is derived from an EMBL/GenBank/DDBJ whole genome shotgun (WGS) entry which is preliminary data.</text>
</comment>
<proteinExistence type="predicted"/>
<feature type="transmembrane region" description="Helical" evidence="2">
    <location>
        <begin position="142"/>
        <end position="164"/>
    </location>
</feature>
<keyword evidence="2" id="KW-1133">Transmembrane helix</keyword>
<dbReference type="NCBIfam" id="TIGR00254">
    <property type="entry name" value="GGDEF"/>
    <property type="match status" value="1"/>
</dbReference>
<dbReference type="GO" id="GO:0043709">
    <property type="term" value="P:cell adhesion involved in single-species biofilm formation"/>
    <property type="evidence" value="ECO:0007669"/>
    <property type="project" value="TreeGrafter"/>
</dbReference>
<feature type="domain" description="GGDEF" evidence="3">
    <location>
        <begin position="259"/>
        <end position="392"/>
    </location>
</feature>
<dbReference type="CDD" id="cd01949">
    <property type="entry name" value="GGDEF"/>
    <property type="match status" value="1"/>
</dbReference>
<dbReference type="RefSeq" id="WP_184397947.1">
    <property type="nucleotide sequence ID" value="NZ_BAAAJD010000120.1"/>
</dbReference>
<dbReference type="GO" id="GO:0052621">
    <property type="term" value="F:diguanylate cyclase activity"/>
    <property type="evidence" value="ECO:0007669"/>
    <property type="project" value="TreeGrafter"/>
</dbReference>
<dbReference type="FunFam" id="3.30.70.270:FF:000001">
    <property type="entry name" value="Diguanylate cyclase domain protein"/>
    <property type="match status" value="1"/>
</dbReference>
<keyword evidence="2" id="KW-0472">Membrane</keyword>
<evidence type="ECO:0000313" key="5">
    <source>
        <dbReference type="Proteomes" id="UP000572635"/>
    </source>
</evidence>
<feature type="transmembrane region" description="Helical" evidence="2">
    <location>
        <begin position="97"/>
        <end position="115"/>
    </location>
</feature>
<dbReference type="GO" id="GO:0005886">
    <property type="term" value="C:plasma membrane"/>
    <property type="evidence" value="ECO:0007669"/>
    <property type="project" value="TreeGrafter"/>
</dbReference>
<dbReference type="PROSITE" id="PS50887">
    <property type="entry name" value="GGDEF"/>
    <property type="match status" value="1"/>
</dbReference>
<protein>
    <submittedName>
        <fullName evidence="4">Diguanylate cyclase (GGDEF)-like protein</fullName>
    </submittedName>
</protein>
<dbReference type="Gene3D" id="3.30.70.270">
    <property type="match status" value="1"/>
</dbReference>
<dbReference type="SUPFAM" id="SSF55073">
    <property type="entry name" value="Nucleotide cyclase"/>
    <property type="match status" value="1"/>
</dbReference>
<keyword evidence="5" id="KW-1185">Reference proteome</keyword>
<dbReference type="InterPro" id="IPR029787">
    <property type="entry name" value="Nucleotide_cyclase"/>
</dbReference>
<dbReference type="InterPro" id="IPR000160">
    <property type="entry name" value="GGDEF_dom"/>
</dbReference>
<dbReference type="InterPro" id="IPR050469">
    <property type="entry name" value="Diguanylate_Cyclase"/>
</dbReference>
<dbReference type="InterPro" id="IPR043128">
    <property type="entry name" value="Rev_trsase/Diguanyl_cyclase"/>
</dbReference>
<feature type="transmembrane region" description="Helical" evidence="2">
    <location>
        <begin position="185"/>
        <end position="210"/>
    </location>
</feature>
<feature type="region of interest" description="Disordered" evidence="1">
    <location>
        <begin position="388"/>
        <end position="432"/>
    </location>
</feature>
<gene>
    <name evidence="4" type="ORF">HDA36_005405</name>
</gene>
<evidence type="ECO:0000259" key="3">
    <source>
        <dbReference type="PROSITE" id="PS50887"/>
    </source>
</evidence>
<name>A0A7W8QRG7_9ACTN</name>
<dbReference type="AlphaFoldDB" id="A0A7W8QRG7"/>
<keyword evidence="2" id="KW-0812">Transmembrane</keyword>
<dbReference type="GO" id="GO:1902201">
    <property type="term" value="P:negative regulation of bacterial-type flagellum-dependent cell motility"/>
    <property type="evidence" value="ECO:0007669"/>
    <property type="project" value="TreeGrafter"/>
</dbReference>
<feature type="transmembrane region" description="Helical" evidence="2">
    <location>
        <begin position="60"/>
        <end position="85"/>
    </location>
</feature>
<dbReference type="Pfam" id="PF00990">
    <property type="entry name" value="GGDEF"/>
    <property type="match status" value="1"/>
</dbReference>
<reference evidence="4 5" key="1">
    <citation type="submission" date="2020-08" db="EMBL/GenBank/DDBJ databases">
        <title>Sequencing the genomes of 1000 actinobacteria strains.</title>
        <authorList>
            <person name="Klenk H.-P."/>
        </authorList>
    </citation>
    <scope>NUCLEOTIDE SEQUENCE [LARGE SCALE GENOMIC DNA]</scope>
    <source>
        <strain evidence="4 5">DSM 44551</strain>
    </source>
</reference>
<evidence type="ECO:0000256" key="1">
    <source>
        <dbReference type="SAM" id="MobiDB-lite"/>
    </source>
</evidence>
<dbReference type="SMART" id="SM00267">
    <property type="entry name" value="GGDEF"/>
    <property type="match status" value="1"/>
</dbReference>
<accession>A0A7W8QRG7</accession>
<evidence type="ECO:0000313" key="4">
    <source>
        <dbReference type="EMBL" id="MBB5435257.1"/>
    </source>
</evidence>
<dbReference type="Proteomes" id="UP000572635">
    <property type="component" value="Unassembled WGS sequence"/>
</dbReference>
<dbReference type="PANTHER" id="PTHR45138">
    <property type="entry name" value="REGULATORY COMPONENTS OF SENSORY TRANSDUCTION SYSTEM"/>
    <property type="match status" value="1"/>
</dbReference>
<dbReference type="EMBL" id="JACHDB010000002">
    <property type="protein sequence ID" value="MBB5435257.1"/>
    <property type="molecule type" value="Genomic_DNA"/>
</dbReference>
<sequence length="432" mass="45166">MGAVFACVLAAAVPALLALPPLHADDLLLFGGLVLCAALCVEGMRRLGSPQGVTRDLFGAWWFPTLLLLPPAYALLIPVPVYLLLQYRIRRIAVHRRTFNAASVALSGAAASWVFHLAAADAADAAGAPVAAAELLATPEGVLAGVAACVLFGVLNTGIIATAVRLSGGGAPLRMLCGREAVTVGGVEVCAGLTVAVLAGLSAPLLLLALPPVLMLQRSLLFEELQAAARNDPKTGLLNATTWEKEAELGLQRARRENSPAAVLIVDIDHFKRVNDTYGHLVGDQILQAVADTLGGQLRTGDLIGRFGGEEFVVLLSDADMAEACRVAERLRYRVGLLRPPTGQGEITITVSVGIALLPVHGETLVDLLTIADLALYRAKDEGRDRVRLPVSAGPAAIPGQARGEEAVPDRRPRAPADPAVTGTGEPWVLEA</sequence>
<feature type="compositionally biased region" description="Basic and acidic residues" evidence="1">
    <location>
        <begin position="403"/>
        <end position="415"/>
    </location>
</feature>